<keyword evidence="2" id="KW-1185">Reference proteome</keyword>
<dbReference type="RefSeq" id="WP_163286429.1">
    <property type="nucleotide sequence ID" value="NZ_JAAGVY010000038.1"/>
</dbReference>
<protein>
    <recommendedName>
        <fullName evidence="3">Outer membrane protein assembly factor BamE</fullName>
    </recommendedName>
</protein>
<accession>A0A7K3WVR6</accession>
<reference evidence="1 2" key="1">
    <citation type="submission" date="2020-02" db="EMBL/GenBank/DDBJ databases">
        <title>Out from the shadows clarifying the taxonomy of the family Cryomorphaceae and related taxa by utilizing the GTDB taxonomic framework.</title>
        <authorList>
            <person name="Bowman J.P."/>
        </authorList>
    </citation>
    <scope>NUCLEOTIDE SEQUENCE [LARGE SCALE GENOMIC DNA]</scope>
    <source>
        <strain evidence="1 2">QSSC 1-22</strain>
    </source>
</reference>
<evidence type="ECO:0000313" key="2">
    <source>
        <dbReference type="Proteomes" id="UP000486602"/>
    </source>
</evidence>
<organism evidence="1 2">
    <name type="scientific">Cryomorpha ignava</name>
    <dbReference type="NCBI Taxonomy" id="101383"/>
    <lineage>
        <taxon>Bacteria</taxon>
        <taxon>Pseudomonadati</taxon>
        <taxon>Bacteroidota</taxon>
        <taxon>Flavobacteriia</taxon>
        <taxon>Flavobacteriales</taxon>
        <taxon>Cryomorphaceae</taxon>
        <taxon>Cryomorpha</taxon>
    </lineage>
</organism>
<gene>
    <name evidence="1" type="ORF">G3O08_16090</name>
</gene>
<name>A0A7K3WVR6_9FLAO</name>
<dbReference type="EMBL" id="JAAGVY010000038">
    <property type="protein sequence ID" value="NEN25022.1"/>
    <property type="molecule type" value="Genomic_DNA"/>
</dbReference>
<dbReference type="Proteomes" id="UP000486602">
    <property type="component" value="Unassembled WGS sequence"/>
</dbReference>
<dbReference type="AlphaFoldDB" id="A0A7K3WVR6"/>
<sequence>MLILFVSLQACNFSEPEKRKKRPMVYEGMPISDLTLALGAPDSIQNGGSVYNADLNKTQKVEKWYFDTRTVVVIDDTVKTPNLNER</sequence>
<evidence type="ECO:0000313" key="1">
    <source>
        <dbReference type="EMBL" id="NEN25022.1"/>
    </source>
</evidence>
<evidence type="ECO:0008006" key="3">
    <source>
        <dbReference type="Google" id="ProtNLM"/>
    </source>
</evidence>
<comment type="caution">
    <text evidence="1">The sequence shown here is derived from an EMBL/GenBank/DDBJ whole genome shotgun (WGS) entry which is preliminary data.</text>
</comment>
<proteinExistence type="predicted"/>